<organism evidence="1 2">
    <name type="scientific">Paenibacillus oceani</name>
    <dbReference type="NCBI Taxonomy" id="2772510"/>
    <lineage>
        <taxon>Bacteria</taxon>
        <taxon>Bacillati</taxon>
        <taxon>Bacillota</taxon>
        <taxon>Bacilli</taxon>
        <taxon>Bacillales</taxon>
        <taxon>Paenibacillaceae</taxon>
        <taxon>Paenibacillus</taxon>
    </lineage>
</organism>
<dbReference type="RefSeq" id="WP_190929767.1">
    <property type="nucleotide sequence ID" value="NZ_JACXJA010000027.1"/>
</dbReference>
<dbReference type="AlphaFoldDB" id="A0A927CDB0"/>
<keyword evidence="2" id="KW-1185">Reference proteome</keyword>
<dbReference type="InterPro" id="IPR011050">
    <property type="entry name" value="Pectin_lyase_fold/virulence"/>
</dbReference>
<evidence type="ECO:0000313" key="1">
    <source>
        <dbReference type="EMBL" id="MBD2864141.1"/>
    </source>
</evidence>
<accession>A0A927CDB0</accession>
<sequence length="744" mass="79808">MSNKKLSDSPQPSMAGISRRKLITSLGLAGAALAAGGMYANALGDPIPELPGSRGNGSGVAGRLHRRSGAGLLTELANADTIDDLRDLSGMSDGDTAVITSTGRAGFFRWSSADLSANVAADPQSGLYVAPAGQTGNLGAWIRIIENGTLLPQYFGFQEGMNASNLAALQAAMNAAAAIGAELFVPAGTYYGNLETRSSFYDYVVTDLPDHLKLTGTPNTVFTNFIFRARLPRKENIHLSTFRFGHDSIMTISYYHFDLNVKNLRVENVVHFDSTGSVSPWMFVREGPTAEQQPENNWFVNCVYRDRTNIHIWNGKHIYFVNCDLRNTVREDGIVIKTRKGRGPAHDVHVIGGTYDTTTGPMSIGTELGEDVYNCTAGGCTLIRPGYVALLKPNDSVTSIPELRGGNIYDITYHDIQLRDVDGAEWIGLTQIRVSGGCTVERVAFSNIRGIVRARSGAADWPMLLLAQVNKNSSGTIRDITFDGISLADRHPGALAPGDTDIRNEIASGYAVSTLVTVDSYTRSIHALSNIIVRNSYFSGVSRHGIDCTLPISWSHVTIADSLFSTLSPRGLLRVGKGSDVKAESVRITNCLEPARLVQRDSAGTGTFEAVRLPLSSPIRVPALSNSAVPVKVFEKTTVILRITAALDDGVPGSATDYAEWKYAIRRPDGTVTELHAPNQYRHTSAGIVTGERIVTWDATNAPGPSNQLMYADAGDVLLVSKVDIGAGASIPSGTYVVAGIELA</sequence>
<evidence type="ECO:0008006" key="3">
    <source>
        <dbReference type="Google" id="ProtNLM"/>
    </source>
</evidence>
<dbReference type="SUPFAM" id="SSF51126">
    <property type="entry name" value="Pectin lyase-like"/>
    <property type="match status" value="2"/>
</dbReference>
<evidence type="ECO:0000313" key="2">
    <source>
        <dbReference type="Proteomes" id="UP000639396"/>
    </source>
</evidence>
<dbReference type="Proteomes" id="UP000639396">
    <property type="component" value="Unassembled WGS sequence"/>
</dbReference>
<reference evidence="1" key="1">
    <citation type="submission" date="2020-09" db="EMBL/GenBank/DDBJ databases">
        <title>A novel bacterium of genus Paenibacillus, isolated from South China Sea.</title>
        <authorList>
            <person name="Huang H."/>
            <person name="Mo K."/>
            <person name="Hu Y."/>
        </authorList>
    </citation>
    <scope>NUCLEOTIDE SEQUENCE</scope>
    <source>
        <strain evidence="1">IB182363</strain>
    </source>
</reference>
<dbReference type="EMBL" id="JACXJA010000027">
    <property type="protein sequence ID" value="MBD2864141.1"/>
    <property type="molecule type" value="Genomic_DNA"/>
</dbReference>
<dbReference type="PROSITE" id="PS51318">
    <property type="entry name" value="TAT"/>
    <property type="match status" value="1"/>
</dbReference>
<gene>
    <name evidence="1" type="ORF">IDH45_19345</name>
</gene>
<dbReference type="InterPro" id="IPR012334">
    <property type="entry name" value="Pectin_lyas_fold"/>
</dbReference>
<dbReference type="InterPro" id="IPR006311">
    <property type="entry name" value="TAT_signal"/>
</dbReference>
<name>A0A927CDB0_9BACL</name>
<dbReference type="Gene3D" id="2.160.20.10">
    <property type="entry name" value="Single-stranded right-handed beta-helix, Pectin lyase-like"/>
    <property type="match status" value="1"/>
</dbReference>
<comment type="caution">
    <text evidence="1">The sequence shown here is derived from an EMBL/GenBank/DDBJ whole genome shotgun (WGS) entry which is preliminary data.</text>
</comment>
<proteinExistence type="predicted"/>
<protein>
    <recommendedName>
        <fullName evidence="3">Pectate lyase superfamily protein domain-containing protein</fullName>
    </recommendedName>
</protein>